<sequence length="140" mass="14787">MPSADPSRPGRLIVSRSHGDPAVVALDGELDSGTVLLMARAIAQCVAREPVPEVVVLDLAGVTAVTPAGLRVLPHARDHVAGCGSTLRITTPVDPATRHALRSCPPYATFDVYADRRAALGAGDRRSFLELVRRMWAAGD</sequence>
<dbReference type="PROSITE" id="PS50801">
    <property type="entry name" value="STAS"/>
    <property type="match status" value="1"/>
</dbReference>
<dbReference type="RefSeq" id="WP_378192233.1">
    <property type="nucleotide sequence ID" value="NZ_JBHMBK010000007.1"/>
</dbReference>
<dbReference type="SUPFAM" id="SSF52091">
    <property type="entry name" value="SpoIIaa-like"/>
    <property type="match status" value="1"/>
</dbReference>
<dbReference type="Proteomes" id="UP001589535">
    <property type="component" value="Unassembled WGS sequence"/>
</dbReference>
<evidence type="ECO:0000259" key="1">
    <source>
        <dbReference type="PROSITE" id="PS50801"/>
    </source>
</evidence>
<evidence type="ECO:0000313" key="2">
    <source>
        <dbReference type="EMBL" id="MFB9684996.1"/>
    </source>
</evidence>
<gene>
    <name evidence="2" type="ORF">ACFFTO_12455</name>
</gene>
<dbReference type="EMBL" id="JBHMBK010000007">
    <property type="protein sequence ID" value="MFB9684996.1"/>
    <property type="molecule type" value="Genomic_DNA"/>
</dbReference>
<keyword evidence="3" id="KW-1185">Reference proteome</keyword>
<feature type="domain" description="STAS" evidence="1">
    <location>
        <begin position="23"/>
        <end position="123"/>
    </location>
</feature>
<reference evidence="2 3" key="1">
    <citation type="submission" date="2024-09" db="EMBL/GenBank/DDBJ databases">
        <authorList>
            <person name="Sun Q."/>
            <person name="Mori K."/>
        </authorList>
    </citation>
    <scope>NUCLEOTIDE SEQUENCE [LARGE SCALE GENOMIC DNA]</scope>
    <source>
        <strain evidence="2 3">JCM 13852</strain>
    </source>
</reference>
<proteinExistence type="predicted"/>
<dbReference type="CDD" id="cd07043">
    <property type="entry name" value="STAS_anti-anti-sigma_factors"/>
    <property type="match status" value="1"/>
</dbReference>
<name>A0ABV5U0T6_9PSEU</name>
<dbReference type="InterPro" id="IPR002645">
    <property type="entry name" value="STAS_dom"/>
</dbReference>
<evidence type="ECO:0000313" key="3">
    <source>
        <dbReference type="Proteomes" id="UP001589535"/>
    </source>
</evidence>
<accession>A0ABV5U0T6</accession>
<dbReference type="Pfam" id="PF01740">
    <property type="entry name" value="STAS"/>
    <property type="match status" value="1"/>
</dbReference>
<dbReference type="Gene3D" id="3.30.750.24">
    <property type="entry name" value="STAS domain"/>
    <property type="match status" value="1"/>
</dbReference>
<dbReference type="InterPro" id="IPR036513">
    <property type="entry name" value="STAS_dom_sf"/>
</dbReference>
<protein>
    <submittedName>
        <fullName evidence="2">STAS domain-containing protein</fullName>
    </submittedName>
</protein>
<organism evidence="2 3">
    <name type="scientific">Amycolatopsis plumensis</name>
    <dbReference type="NCBI Taxonomy" id="236508"/>
    <lineage>
        <taxon>Bacteria</taxon>
        <taxon>Bacillati</taxon>
        <taxon>Actinomycetota</taxon>
        <taxon>Actinomycetes</taxon>
        <taxon>Pseudonocardiales</taxon>
        <taxon>Pseudonocardiaceae</taxon>
        <taxon>Amycolatopsis</taxon>
    </lineage>
</organism>
<comment type="caution">
    <text evidence="2">The sequence shown here is derived from an EMBL/GenBank/DDBJ whole genome shotgun (WGS) entry which is preliminary data.</text>
</comment>